<dbReference type="Gene3D" id="3.20.20.140">
    <property type="entry name" value="Metal-dependent hydrolases"/>
    <property type="match status" value="1"/>
</dbReference>
<dbReference type="GO" id="GO:0005737">
    <property type="term" value="C:cytoplasm"/>
    <property type="evidence" value="ECO:0007669"/>
    <property type="project" value="TreeGrafter"/>
</dbReference>
<gene>
    <name evidence="3" type="ordered locus">Swit_3654</name>
</gene>
<dbReference type="EMBL" id="CP000699">
    <property type="protein sequence ID" value="ABQ70000.1"/>
    <property type="molecule type" value="Genomic_DNA"/>
</dbReference>
<evidence type="ECO:0000313" key="4">
    <source>
        <dbReference type="Proteomes" id="UP000001989"/>
    </source>
</evidence>
<proteinExistence type="predicted"/>
<name>A0A9J9HE48_RHIWR</name>
<keyword evidence="1" id="KW-0456">Lyase</keyword>
<evidence type="ECO:0000259" key="2">
    <source>
        <dbReference type="Pfam" id="PF04909"/>
    </source>
</evidence>
<dbReference type="KEGG" id="swi:Swit_3654"/>
<dbReference type="SUPFAM" id="SSF51556">
    <property type="entry name" value="Metallo-dependent hydrolases"/>
    <property type="match status" value="1"/>
</dbReference>
<dbReference type="Proteomes" id="UP000001989">
    <property type="component" value="Chromosome"/>
</dbReference>
<dbReference type="PANTHER" id="PTHR21240:SF28">
    <property type="entry name" value="ISO-OROTATE DECARBOXYLASE (EUROFUNG)"/>
    <property type="match status" value="1"/>
</dbReference>
<sequence>MPLRRAQRLLRMSGTIIGVLTARGTGREGRMQDLLERLPVIDVDAHEMAPAHVWGEMFGPHSARFAEVAADFIRSFGANSFWRPGLADDAAITPASVWTEKGPSAPGAFDFDRRRRVLDAMGIARQLIFPSAALLAFGPLTGSSLASLGLPIPAGEEGQRMLRGVVAEYNDWVVRTTVAPGSRFRPAALLSGATVDELMEQAGDLVARGARAVWLPTGRPPGGRSPAAPELDSFWALMAANGVAVTLHLGTDSGFRSSDAWSQAPAFAVGKVDSVEIALEPFGTTTVHMGASNFLSAMVLGGVFERHPMLRFGVIELGATWFGPLAEHLDLWVEHIYAKRMAGVLSMPPSAYMDRNVRVTPFYFEPVDLYFRRYPQLSHAWCYSSDYPHVEGGVDSKLGFLARLEPLGTVAIEKFFAGNGAWLVPE</sequence>
<dbReference type="InterPro" id="IPR032465">
    <property type="entry name" value="ACMSD"/>
</dbReference>
<dbReference type="InterPro" id="IPR006680">
    <property type="entry name" value="Amidohydro-rel"/>
</dbReference>
<dbReference type="AlphaFoldDB" id="A0A9J9HE48"/>
<dbReference type="GO" id="GO:0016787">
    <property type="term" value="F:hydrolase activity"/>
    <property type="evidence" value="ECO:0007669"/>
    <property type="project" value="InterPro"/>
</dbReference>
<dbReference type="PANTHER" id="PTHR21240">
    <property type="entry name" value="2-AMINO-3-CARBOXYLMUCONATE-6-SEMIALDEHYDE DECARBOXYLASE"/>
    <property type="match status" value="1"/>
</dbReference>
<evidence type="ECO:0000313" key="3">
    <source>
        <dbReference type="EMBL" id="ABQ70000.1"/>
    </source>
</evidence>
<organism evidence="3 4">
    <name type="scientific">Rhizorhabdus wittichii (strain DSM 6014 / CCUG 31198 / JCM 15750 / NBRC 105917 / EY 4224 / RW1)</name>
    <name type="common">Sphingomonas wittichii</name>
    <dbReference type="NCBI Taxonomy" id="392499"/>
    <lineage>
        <taxon>Bacteria</taxon>
        <taxon>Pseudomonadati</taxon>
        <taxon>Pseudomonadota</taxon>
        <taxon>Alphaproteobacteria</taxon>
        <taxon>Sphingomonadales</taxon>
        <taxon>Sphingomonadaceae</taxon>
        <taxon>Rhizorhabdus</taxon>
    </lineage>
</organism>
<keyword evidence="4" id="KW-1185">Reference proteome</keyword>
<dbReference type="InterPro" id="IPR032466">
    <property type="entry name" value="Metal_Hydrolase"/>
</dbReference>
<evidence type="ECO:0000256" key="1">
    <source>
        <dbReference type="ARBA" id="ARBA00023239"/>
    </source>
</evidence>
<reference evidence="3 4" key="1">
    <citation type="journal article" date="2010" name="J. Bacteriol.">
        <title>Genome sequence of the dioxin-mineralizing bacterium Sphingomonas wittichii RW1.</title>
        <authorList>
            <person name="Miller T.R."/>
            <person name="Delcher A.L."/>
            <person name="Salzberg S.L."/>
            <person name="Saunders E."/>
            <person name="Detter J.C."/>
            <person name="Halden R.U."/>
        </authorList>
    </citation>
    <scope>NUCLEOTIDE SEQUENCE [LARGE SCALE GENOMIC DNA]</scope>
    <source>
        <strain evidence="4">DSM 6014 / CCUG 31198 / JCM 15750 / NBRC 105917 / EY 4224 / RW1</strain>
    </source>
</reference>
<dbReference type="GO" id="GO:0016831">
    <property type="term" value="F:carboxy-lyase activity"/>
    <property type="evidence" value="ECO:0007669"/>
    <property type="project" value="InterPro"/>
</dbReference>
<feature type="domain" description="Amidohydrolase-related" evidence="2">
    <location>
        <begin position="152"/>
        <end position="419"/>
    </location>
</feature>
<protein>
    <submittedName>
        <fullName evidence="3">Amidohydrolase 2</fullName>
    </submittedName>
</protein>
<dbReference type="GO" id="GO:0019748">
    <property type="term" value="P:secondary metabolic process"/>
    <property type="evidence" value="ECO:0007669"/>
    <property type="project" value="TreeGrafter"/>
</dbReference>
<accession>A0A9J9HE48</accession>
<dbReference type="Pfam" id="PF04909">
    <property type="entry name" value="Amidohydro_2"/>
    <property type="match status" value="1"/>
</dbReference>